<dbReference type="OrthoDB" id="1877767at2759"/>
<feature type="compositionally biased region" description="Basic and acidic residues" evidence="1">
    <location>
        <begin position="80"/>
        <end position="89"/>
    </location>
</feature>
<sequence>MFSDDEFEYEYDDNETETFFVDLDLSTLNSRTRATVPGGQKPAVPVKPAADDSVPQTPDRFEIAQSPPGIPVNGDDDLGAQDKPKRSAVEGDDDDTSAFGRDIQILDFPSTNPVVSYRGQVYSCMWTDMIGTNMFFTSPGSMDRPLRRTDAYDLVGISRIKLVAEHAKVAKQRPTDGSNVGVKPAMSEHVLDGSSLGDFHRSSPVINAQIKKQASFLEKLMDIKRQRGERDIVRAYVNEDTAMAGGLVLDGTTRDELETLSRKVLNGDGNALAQLQEIYSRLKGQDQNPQENAPTPSSQGD</sequence>
<reference evidence="3 4" key="1">
    <citation type="submission" date="2015-01" db="EMBL/GenBank/DDBJ databases">
        <title>The Genome Sequence of Exophiala spinifera CBS89968.</title>
        <authorList>
            <consortium name="The Broad Institute Genomics Platform"/>
            <person name="Cuomo C."/>
            <person name="de Hoog S."/>
            <person name="Gorbushina A."/>
            <person name="Stielow B."/>
            <person name="Teixiera M."/>
            <person name="Abouelleil A."/>
            <person name="Chapman S.B."/>
            <person name="Priest M."/>
            <person name="Young S.K."/>
            <person name="Wortman J."/>
            <person name="Nusbaum C."/>
            <person name="Birren B."/>
        </authorList>
    </citation>
    <scope>NUCLEOTIDE SEQUENCE [LARGE SCALE GENOMIC DNA]</scope>
    <source>
        <strain evidence="3 4">CBS 89968</strain>
    </source>
</reference>
<dbReference type="EMBL" id="KN847496">
    <property type="protein sequence ID" value="KIW14887.1"/>
    <property type="molecule type" value="Genomic_DNA"/>
</dbReference>
<dbReference type="Pfam" id="PF10419">
    <property type="entry name" value="TFIIIC_sub6"/>
    <property type="match status" value="1"/>
</dbReference>
<protein>
    <recommendedName>
        <fullName evidence="2">Transcription factor TFIIIC triple barrel domain-containing protein</fullName>
    </recommendedName>
</protein>
<feature type="domain" description="Transcription factor TFIIIC triple barrel" evidence="2">
    <location>
        <begin position="14"/>
        <end position="168"/>
    </location>
</feature>
<dbReference type="RefSeq" id="XP_016235103.1">
    <property type="nucleotide sequence ID" value="XM_016382001.1"/>
</dbReference>
<evidence type="ECO:0000259" key="2">
    <source>
        <dbReference type="Pfam" id="PF10419"/>
    </source>
</evidence>
<feature type="compositionally biased region" description="Polar residues" evidence="1">
    <location>
        <begin position="285"/>
        <end position="301"/>
    </location>
</feature>
<dbReference type="InterPro" id="IPR019481">
    <property type="entry name" value="TFIIIC_triple_barrel"/>
</dbReference>
<accession>A0A0D1ZPZ8</accession>
<dbReference type="AlphaFoldDB" id="A0A0D1ZPZ8"/>
<evidence type="ECO:0000256" key="1">
    <source>
        <dbReference type="SAM" id="MobiDB-lite"/>
    </source>
</evidence>
<dbReference type="Gene3D" id="2.60.40.4370">
    <property type="match status" value="1"/>
</dbReference>
<feature type="region of interest" description="Disordered" evidence="1">
    <location>
        <begin position="282"/>
        <end position="301"/>
    </location>
</feature>
<gene>
    <name evidence="3" type="ORF">PV08_07672</name>
</gene>
<evidence type="ECO:0000313" key="4">
    <source>
        <dbReference type="Proteomes" id="UP000053328"/>
    </source>
</evidence>
<proteinExistence type="predicted"/>
<organism evidence="3 4">
    <name type="scientific">Exophiala spinifera</name>
    <dbReference type="NCBI Taxonomy" id="91928"/>
    <lineage>
        <taxon>Eukaryota</taxon>
        <taxon>Fungi</taxon>
        <taxon>Dikarya</taxon>
        <taxon>Ascomycota</taxon>
        <taxon>Pezizomycotina</taxon>
        <taxon>Eurotiomycetes</taxon>
        <taxon>Chaetothyriomycetidae</taxon>
        <taxon>Chaetothyriales</taxon>
        <taxon>Herpotrichiellaceae</taxon>
        <taxon>Exophiala</taxon>
    </lineage>
</organism>
<feature type="region of interest" description="Disordered" evidence="1">
    <location>
        <begin position="32"/>
        <end position="98"/>
    </location>
</feature>
<name>A0A0D1ZPZ8_9EURO</name>
<dbReference type="VEuPathDB" id="FungiDB:PV08_07672"/>
<evidence type="ECO:0000313" key="3">
    <source>
        <dbReference type="EMBL" id="KIW14887.1"/>
    </source>
</evidence>
<dbReference type="STRING" id="91928.A0A0D1ZPZ8"/>
<dbReference type="Proteomes" id="UP000053328">
    <property type="component" value="Unassembled WGS sequence"/>
</dbReference>
<dbReference type="GeneID" id="27334755"/>
<dbReference type="HOGENOM" id="CLU_062298_0_0_1"/>
<keyword evidence="4" id="KW-1185">Reference proteome</keyword>